<evidence type="ECO:0000313" key="2">
    <source>
        <dbReference type="EMBL" id="OQR91904.1"/>
    </source>
</evidence>
<sequence>MATSEVKAPKRRRRRPLTLEQQELSRQRSRIYYLRHKEKVIAKAKARYDINRDDERARRREVYASKKALKSVKPPETRANQMPTLLNFTSMTDSPPPRRRQRHLTPEQKELTQRRSRVYYLKHKERVLAKSKARYNSNRDDERARRREIYAKKQAAKKGPPPMTGNPLSIRFILN</sequence>
<dbReference type="Proteomes" id="UP000243579">
    <property type="component" value="Unassembled WGS sequence"/>
</dbReference>
<feature type="compositionally biased region" description="Basic and acidic residues" evidence="1">
    <location>
        <begin position="104"/>
        <end position="113"/>
    </location>
</feature>
<dbReference type="AlphaFoldDB" id="A0A1V9Z1M0"/>
<feature type="compositionally biased region" description="Polar residues" evidence="1">
    <location>
        <begin position="78"/>
        <end position="93"/>
    </location>
</feature>
<accession>A0A1V9Z1M0</accession>
<comment type="caution">
    <text evidence="2">The sequence shown here is derived from an EMBL/GenBank/DDBJ whole genome shotgun (WGS) entry which is preliminary data.</text>
</comment>
<organism evidence="2 3">
    <name type="scientific">Achlya hypogyna</name>
    <name type="common">Oomycete</name>
    <name type="synonym">Protoachlya hypogyna</name>
    <dbReference type="NCBI Taxonomy" id="1202772"/>
    <lineage>
        <taxon>Eukaryota</taxon>
        <taxon>Sar</taxon>
        <taxon>Stramenopiles</taxon>
        <taxon>Oomycota</taxon>
        <taxon>Saprolegniomycetes</taxon>
        <taxon>Saprolegniales</taxon>
        <taxon>Achlyaceae</taxon>
        <taxon>Achlya</taxon>
    </lineage>
</organism>
<feature type="region of interest" description="Disordered" evidence="1">
    <location>
        <begin position="66"/>
        <end position="113"/>
    </location>
</feature>
<name>A0A1V9Z1M0_ACHHY</name>
<dbReference type="EMBL" id="JNBR01000495">
    <property type="protein sequence ID" value="OQR91904.1"/>
    <property type="molecule type" value="Genomic_DNA"/>
</dbReference>
<feature type="region of interest" description="Disordered" evidence="1">
    <location>
        <begin position="1"/>
        <end position="26"/>
    </location>
</feature>
<reference evidence="2 3" key="1">
    <citation type="journal article" date="2014" name="Genome Biol. Evol.">
        <title>The secreted proteins of Achlya hypogyna and Thraustotheca clavata identify the ancestral oomycete secretome and reveal gene acquisitions by horizontal gene transfer.</title>
        <authorList>
            <person name="Misner I."/>
            <person name="Blouin N."/>
            <person name="Leonard G."/>
            <person name="Richards T.A."/>
            <person name="Lane C.E."/>
        </authorList>
    </citation>
    <scope>NUCLEOTIDE SEQUENCE [LARGE SCALE GENOMIC DNA]</scope>
    <source>
        <strain evidence="2 3">ATCC 48635</strain>
    </source>
</reference>
<evidence type="ECO:0000313" key="3">
    <source>
        <dbReference type="Proteomes" id="UP000243579"/>
    </source>
</evidence>
<keyword evidence="3" id="KW-1185">Reference proteome</keyword>
<gene>
    <name evidence="2" type="ORF">ACHHYP_04247</name>
</gene>
<proteinExistence type="predicted"/>
<evidence type="ECO:0000256" key="1">
    <source>
        <dbReference type="SAM" id="MobiDB-lite"/>
    </source>
</evidence>
<protein>
    <submittedName>
        <fullName evidence="2">Uncharacterized protein</fullName>
    </submittedName>
</protein>